<dbReference type="Proteomes" id="UP001213979">
    <property type="component" value="Unassembled WGS sequence"/>
</dbReference>
<dbReference type="InterPro" id="IPR023696">
    <property type="entry name" value="Ureohydrolase_dom_sf"/>
</dbReference>
<dbReference type="Proteomes" id="UP001339962">
    <property type="component" value="Unassembled WGS sequence"/>
</dbReference>
<keyword evidence="3" id="KW-1185">Reference proteome</keyword>
<dbReference type="EMBL" id="JARTLI010000039">
    <property type="protein sequence ID" value="MED5053180.1"/>
    <property type="molecule type" value="Genomic_DNA"/>
</dbReference>
<evidence type="ECO:0000313" key="2">
    <source>
        <dbReference type="EMBL" id="MED5053180.1"/>
    </source>
</evidence>
<evidence type="ECO:0000313" key="3">
    <source>
        <dbReference type="Proteomes" id="UP001213979"/>
    </source>
</evidence>
<dbReference type="PANTHER" id="PTHR11358">
    <property type="entry name" value="ARGINASE/AGMATINASE"/>
    <property type="match status" value="1"/>
</dbReference>
<dbReference type="GO" id="GO:0016813">
    <property type="term" value="F:hydrolase activity, acting on carbon-nitrogen (but not peptide) bonds, in linear amidines"/>
    <property type="evidence" value="ECO:0007669"/>
    <property type="project" value="UniProtKB-ARBA"/>
</dbReference>
<dbReference type="RefSeq" id="WP_044743865.1">
    <property type="nucleotide sequence ID" value="NZ_JACIDF010000005.1"/>
</dbReference>
<dbReference type="EMBL" id="JAQOTG010000003">
    <property type="protein sequence ID" value="MDE8563375.1"/>
    <property type="molecule type" value="Genomic_DNA"/>
</dbReference>
<organism evidence="2 4">
    <name type="scientific">Anoxybacteroides rupiense</name>
    <dbReference type="NCBI Taxonomy" id="311460"/>
    <lineage>
        <taxon>Bacteria</taxon>
        <taxon>Bacillati</taxon>
        <taxon>Bacillota</taxon>
        <taxon>Bacilli</taxon>
        <taxon>Bacillales</taxon>
        <taxon>Anoxybacillaceae</taxon>
        <taxon>Anoxybacteroides</taxon>
    </lineage>
</organism>
<reference evidence="2 4" key="2">
    <citation type="submission" date="2023-03" db="EMBL/GenBank/DDBJ databases">
        <title>Bacillus Genome Sequencing.</title>
        <authorList>
            <person name="Dunlap C."/>
        </authorList>
    </citation>
    <scope>NUCLEOTIDE SEQUENCE [LARGE SCALE GENOMIC DNA]</scope>
    <source>
        <strain evidence="2 4">NRS-38</strain>
    </source>
</reference>
<accession>A0ABD5IXV0</accession>
<proteinExistence type="predicted"/>
<comment type="caution">
    <text evidence="2">The sequence shown here is derived from an EMBL/GenBank/DDBJ whole genome shotgun (WGS) entry which is preliminary data.</text>
</comment>
<protein>
    <submittedName>
        <fullName evidence="2">Arginase family protein</fullName>
    </submittedName>
</protein>
<dbReference type="InterPro" id="IPR006035">
    <property type="entry name" value="Ureohydrolase"/>
</dbReference>
<evidence type="ECO:0000313" key="1">
    <source>
        <dbReference type="EMBL" id="MDE8563375.1"/>
    </source>
</evidence>
<sequence>MSFQGNGVTFLNIDGAYVSQPGLRRLPHEWIDLMDVAHTNLYCEQASLCELERRIQTCRNLVFIGSGNYHYISYLLMKRIQEPFTLILFDNHTDIGNGTDHEQIISCGSWVSYALELPLLQRAVIVGPTRWQSSLFSSETIVLSNNIVSPNLLLSHIQTENVYISIDKDVLREEDAMTNWDHGTMPLSALIGCLQELFVHKNVVGIDICGEYPQASIYPFDPVSREAVRKNEHANMCIAHNCLYDPQPTTFIIQ</sequence>
<reference evidence="1 3" key="1">
    <citation type="submission" date="2023-01" db="EMBL/GenBank/DDBJ databases">
        <title>Genome-based reclassification of Anoxybacillus geothermalis as a later heterotypic synonym of Anoxybacillus rupiensis.</title>
        <authorList>
            <person name="Inan Bektas K."/>
            <person name="Canakci S."/>
            <person name="Belduz A.A."/>
            <person name="Guler H.H."/>
        </authorList>
    </citation>
    <scope>NUCLEOTIDE SEQUENCE [LARGE SCALE GENOMIC DNA]</scope>
    <source>
        <strain evidence="1 3">DSM 17127</strain>
    </source>
</reference>
<dbReference type="SUPFAM" id="SSF52768">
    <property type="entry name" value="Arginase/deacetylase"/>
    <property type="match status" value="1"/>
</dbReference>
<dbReference type="AlphaFoldDB" id="A0ABD5IXV0"/>
<dbReference type="Pfam" id="PF00491">
    <property type="entry name" value="Arginase"/>
    <property type="match status" value="1"/>
</dbReference>
<evidence type="ECO:0000313" key="4">
    <source>
        <dbReference type="Proteomes" id="UP001339962"/>
    </source>
</evidence>
<name>A0ABD5IXV0_9BACL</name>
<gene>
    <name evidence="2" type="ORF">P9850_15375</name>
    <name evidence="1" type="ORF">PNH38_05670</name>
</gene>
<dbReference type="Gene3D" id="3.40.800.10">
    <property type="entry name" value="Ureohydrolase domain"/>
    <property type="match status" value="1"/>
</dbReference>
<dbReference type="PANTHER" id="PTHR11358:SF41">
    <property type="entry name" value="ARGINASE"/>
    <property type="match status" value="1"/>
</dbReference>